<feature type="region of interest" description="Disordered" evidence="1">
    <location>
        <begin position="127"/>
        <end position="213"/>
    </location>
</feature>
<organism evidence="2 3">
    <name type="scientific">Cryptolaemus montrouzieri</name>
    <dbReference type="NCBI Taxonomy" id="559131"/>
    <lineage>
        <taxon>Eukaryota</taxon>
        <taxon>Metazoa</taxon>
        <taxon>Ecdysozoa</taxon>
        <taxon>Arthropoda</taxon>
        <taxon>Hexapoda</taxon>
        <taxon>Insecta</taxon>
        <taxon>Pterygota</taxon>
        <taxon>Neoptera</taxon>
        <taxon>Endopterygota</taxon>
        <taxon>Coleoptera</taxon>
        <taxon>Polyphaga</taxon>
        <taxon>Cucujiformia</taxon>
        <taxon>Coccinelloidea</taxon>
        <taxon>Coccinellidae</taxon>
        <taxon>Scymninae</taxon>
        <taxon>Scymnini</taxon>
        <taxon>Cryptolaemus</taxon>
    </lineage>
</organism>
<comment type="caution">
    <text evidence="2">The sequence shown here is derived from an EMBL/GenBank/DDBJ whole genome shotgun (WGS) entry which is preliminary data.</text>
</comment>
<dbReference type="AlphaFoldDB" id="A0ABD2NLS1"/>
<evidence type="ECO:0000313" key="3">
    <source>
        <dbReference type="Proteomes" id="UP001516400"/>
    </source>
</evidence>
<accession>A0ABD2NLS1</accession>
<sequence>MQTTGARRPSLERQTTLYDDGLYGESDEIYHNHAVTQLNYVHMNSQPNKFCQNPSYDVYYDTSSVPFQQEMYGQDEEDRQWDSGGYSYIPPIKAPGSKKLPVIPAQNTNKRRLSLVNNDSFYSVYDERKSLTPTPRRKMPQIPTKRSGSRQSSLDRMDNYRSEVPSHRGASLPPTPTKSSKIVNRNSNIIKNFNSLPPTPGRQLPKPNLNHRSAKTRRNGFMKRTSSAEYAEDDDKYNNYYYTRPGATSASEMYNEDYNYAYQSIEDNLPNHQDINSTQVPFFNDSVTTASVNMEIRTEEKQNHLQYNSYGDTYYNAQEDYNEQDYFDTLPKVTKRQEFFGARSSLLDQNTDSLESRDDELKDSFDTAISSGGTSMMDRSTHSEYATAGDTSFTNTTYYAKSLLDDSEKKTDNQLQYKGDQIISPPKAIPDQSNVAIKSTPQPSITIAQVHNQNTVNNVQSRGFFKQQETIHEEYYDQNEIYDDKDDLNVYLSTQESLEAYVEEESLPNGFEQYNNKAISRESPASVIHIDSYEENQSLRRGSSQITVIDPFHSMGQRPVEDDYVSVSRRGSAVDADNRRISADLYQNSIDETFLPASRKPSVDSYQSVIQRRASVRQHSPSKDIITELPPTIEVTAPGPLTGVIESDDLSEKKTVSFEEEEEKEKRPKITPQQRWLWAYNKILIQLNVSTFSISVIQEGELIFF</sequence>
<gene>
    <name evidence="2" type="ORF">HHI36_017154</name>
</gene>
<evidence type="ECO:0000256" key="1">
    <source>
        <dbReference type="SAM" id="MobiDB-lite"/>
    </source>
</evidence>
<dbReference type="Proteomes" id="UP001516400">
    <property type="component" value="Unassembled WGS sequence"/>
</dbReference>
<keyword evidence="3" id="KW-1185">Reference proteome</keyword>
<proteinExistence type="predicted"/>
<name>A0ABD2NLS1_9CUCU</name>
<dbReference type="EMBL" id="JABFTP020000124">
    <property type="protein sequence ID" value="KAL3279648.1"/>
    <property type="molecule type" value="Genomic_DNA"/>
</dbReference>
<evidence type="ECO:0000313" key="2">
    <source>
        <dbReference type="EMBL" id="KAL3279648.1"/>
    </source>
</evidence>
<protein>
    <submittedName>
        <fullName evidence="2">Uncharacterized protein</fullName>
    </submittedName>
</protein>
<reference evidence="2 3" key="1">
    <citation type="journal article" date="2021" name="BMC Biol.">
        <title>Horizontally acquired antibacterial genes associated with adaptive radiation of ladybird beetles.</title>
        <authorList>
            <person name="Li H.S."/>
            <person name="Tang X.F."/>
            <person name="Huang Y.H."/>
            <person name="Xu Z.Y."/>
            <person name="Chen M.L."/>
            <person name="Du X.Y."/>
            <person name="Qiu B.Y."/>
            <person name="Chen P.T."/>
            <person name="Zhang W."/>
            <person name="Slipinski A."/>
            <person name="Escalona H.E."/>
            <person name="Waterhouse R.M."/>
            <person name="Zwick A."/>
            <person name="Pang H."/>
        </authorList>
    </citation>
    <scope>NUCLEOTIDE SEQUENCE [LARGE SCALE GENOMIC DNA]</scope>
    <source>
        <strain evidence="2">SYSU2018</strain>
    </source>
</reference>
<feature type="compositionally biased region" description="Polar residues" evidence="1">
    <location>
        <begin position="177"/>
        <end position="196"/>
    </location>
</feature>
<feature type="compositionally biased region" description="Basic and acidic residues" evidence="1">
    <location>
        <begin position="153"/>
        <end position="166"/>
    </location>
</feature>